<accession>I3SEV3</accession>
<organism evidence="1">
    <name type="scientific">Medicago truncatula</name>
    <name type="common">Barrel medic</name>
    <name type="synonym">Medicago tribuloides</name>
    <dbReference type="NCBI Taxonomy" id="3880"/>
    <lineage>
        <taxon>Eukaryota</taxon>
        <taxon>Viridiplantae</taxon>
        <taxon>Streptophyta</taxon>
        <taxon>Embryophyta</taxon>
        <taxon>Tracheophyta</taxon>
        <taxon>Spermatophyta</taxon>
        <taxon>Magnoliopsida</taxon>
        <taxon>eudicotyledons</taxon>
        <taxon>Gunneridae</taxon>
        <taxon>Pentapetalae</taxon>
        <taxon>rosids</taxon>
        <taxon>fabids</taxon>
        <taxon>Fabales</taxon>
        <taxon>Fabaceae</taxon>
        <taxon>Papilionoideae</taxon>
        <taxon>50 kb inversion clade</taxon>
        <taxon>NPAAA clade</taxon>
        <taxon>Hologalegina</taxon>
        <taxon>IRL clade</taxon>
        <taxon>Trifolieae</taxon>
        <taxon>Medicago</taxon>
    </lineage>
</organism>
<proteinExistence type="evidence at transcript level"/>
<dbReference type="EMBL" id="BT139000">
    <property type="protein sequence ID" value="AFK38795.1"/>
    <property type="molecule type" value="mRNA"/>
</dbReference>
<sequence>MFTQKMEQWIILEIQLIERKLEHGKPAPLS</sequence>
<reference evidence="1" key="1">
    <citation type="submission" date="2012-05" db="EMBL/GenBank/DDBJ databases">
        <authorList>
            <person name="Krishnakumar V."/>
            <person name="Cheung F."/>
            <person name="Xiao Y."/>
            <person name="Chan A."/>
            <person name="Moskal W.A."/>
            <person name="Town C.D."/>
        </authorList>
    </citation>
    <scope>NUCLEOTIDE SEQUENCE</scope>
</reference>
<protein>
    <submittedName>
        <fullName evidence="1">Uncharacterized protein</fullName>
    </submittedName>
</protein>
<dbReference type="AlphaFoldDB" id="I3SEV3"/>
<evidence type="ECO:0000313" key="1">
    <source>
        <dbReference type="EMBL" id="AFK38795.1"/>
    </source>
</evidence>
<name>I3SEV3_MEDTR</name>